<keyword evidence="5 7" id="KW-0418">Kinase</keyword>
<evidence type="ECO:0000256" key="4">
    <source>
        <dbReference type="ARBA" id="ARBA00022993"/>
    </source>
</evidence>
<dbReference type="GO" id="GO:0005737">
    <property type="term" value="C:cytoplasm"/>
    <property type="evidence" value="ECO:0007669"/>
    <property type="project" value="UniProtKB-SubCell"/>
</dbReference>
<comment type="function">
    <text evidence="5">Catalyzes the phosphorylation of the 3'-hydroxyl group of dephosphocoenzyme A to form coenzyme A.</text>
</comment>
<keyword evidence="2 5" id="KW-0547">Nucleotide-binding</keyword>
<keyword evidence="5" id="KW-0963">Cytoplasm</keyword>
<keyword evidence="4 5" id="KW-0173">Coenzyme A biosynthesis</keyword>
<dbReference type="NCBIfam" id="TIGR00152">
    <property type="entry name" value="dephospho-CoA kinase"/>
    <property type="match status" value="1"/>
</dbReference>
<evidence type="ECO:0000256" key="3">
    <source>
        <dbReference type="ARBA" id="ARBA00022840"/>
    </source>
</evidence>
<feature type="binding site" evidence="5">
    <location>
        <begin position="15"/>
        <end position="20"/>
    </location>
    <ligand>
        <name>ATP</name>
        <dbReference type="ChEBI" id="CHEBI:30616"/>
    </ligand>
</feature>
<evidence type="ECO:0000313" key="7">
    <source>
        <dbReference type="EMBL" id="PWK24491.1"/>
    </source>
</evidence>
<dbReference type="Proteomes" id="UP000245489">
    <property type="component" value="Unassembled WGS sequence"/>
</dbReference>
<evidence type="ECO:0000256" key="5">
    <source>
        <dbReference type="HAMAP-Rule" id="MF_00376"/>
    </source>
</evidence>
<protein>
    <recommendedName>
        <fullName evidence="5 6">Dephospho-CoA kinase</fullName>
        <ecNumber evidence="5 6">2.7.1.24</ecNumber>
    </recommendedName>
    <alternativeName>
        <fullName evidence="5">Dephosphocoenzyme A kinase</fullName>
    </alternativeName>
</protein>
<dbReference type="PROSITE" id="PS51219">
    <property type="entry name" value="DPCK"/>
    <property type="match status" value="1"/>
</dbReference>
<keyword evidence="3 5" id="KW-0067">ATP-binding</keyword>
<dbReference type="HAMAP" id="MF_00376">
    <property type="entry name" value="Dephospho_CoA_kinase"/>
    <property type="match status" value="1"/>
</dbReference>
<comment type="pathway">
    <text evidence="5">Cofactor biosynthesis; coenzyme A biosynthesis; CoA from (R)-pantothenate: step 5/5.</text>
</comment>
<dbReference type="GO" id="GO:0015937">
    <property type="term" value="P:coenzyme A biosynthetic process"/>
    <property type="evidence" value="ECO:0007669"/>
    <property type="project" value="UniProtKB-UniRule"/>
</dbReference>
<dbReference type="SUPFAM" id="SSF52540">
    <property type="entry name" value="P-loop containing nucleoside triphosphate hydrolases"/>
    <property type="match status" value="1"/>
</dbReference>
<accession>A0A316E279</accession>
<dbReference type="Gene3D" id="3.40.50.300">
    <property type="entry name" value="P-loop containing nucleotide triphosphate hydrolases"/>
    <property type="match status" value="1"/>
</dbReference>
<evidence type="ECO:0000256" key="6">
    <source>
        <dbReference type="NCBIfam" id="TIGR00152"/>
    </source>
</evidence>
<dbReference type="PANTHER" id="PTHR10695:SF46">
    <property type="entry name" value="BIFUNCTIONAL COENZYME A SYNTHASE-RELATED"/>
    <property type="match status" value="1"/>
</dbReference>
<dbReference type="UniPathway" id="UPA00241">
    <property type="reaction ID" value="UER00356"/>
</dbReference>
<evidence type="ECO:0000256" key="2">
    <source>
        <dbReference type="ARBA" id="ARBA00022741"/>
    </source>
</evidence>
<keyword evidence="8" id="KW-1185">Reference proteome</keyword>
<organism evidence="7 8">
    <name type="scientific">Arcicella aurantiaca</name>
    <dbReference type="NCBI Taxonomy" id="591202"/>
    <lineage>
        <taxon>Bacteria</taxon>
        <taxon>Pseudomonadati</taxon>
        <taxon>Bacteroidota</taxon>
        <taxon>Cytophagia</taxon>
        <taxon>Cytophagales</taxon>
        <taxon>Flectobacillaceae</taxon>
        <taxon>Arcicella</taxon>
    </lineage>
</organism>
<reference evidence="7 8" key="1">
    <citation type="submission" date="2018-05" db="EMBL/GenBank/DDBJ databases">
        <title>Genomic Encyclopedia of Archaeal and Bacterial Type Strains, Phase II (KMG-II): from individual species to whole genera.</title>
        <authorList>
            <person name="Goeker M."/>
        </authorList>
    </citation>
    <scope>NUCLEOTIDE SEQUENCE [LARGE SCALE GENOMIC DNA]</scope>
    <source>
        <strain evidence="7 8">DSM 22214</strain>
    </source>
</reference>
<dbReference type="EMBL" id="QGGO01000015">
    <property type="protein sequence ID" value="PWK24491.1"/>
    <property type="molecule type" value="Genomic_DNA"/>
</dbReference>
<proteinExistence type="inferred from homology"/>
<name>A0A316E279_9BACT</name>
<gene>
    <name evidence="5" type="primary">coaE</name>
    <name evidence="7" type="ORF">LV89_03004</name>
</gene>
<dbReference type="GO" id="GO:0004140">
    <property type="term" value="F:dephospho-CoA kinase activity"/>
    <property type="evidence" value="ECO:0007669"/>
    <property type="project" value="UniProtKB-UniRule"/>
</dbReference>
<dbReference type="CDD" id="cd02022">
    <property type="entry name" value="DPCK"/>
    <property type="match status" value="1"/>
</dbReference>
<comment type="subcellular location">
    <subcellularLocation>
        <location evidence="5">Cytoplasm</location>
    </subcellularLocation>
</comment>
<dbReference type="AlphaFoldDB" id="A0A316E279"/>
<dbReference type="InterPro" id="IPR027417">
    <property type="entry name" value="P-loop_NTPase"/>
</dbReference>
<dbReference type="GO" id="GO:0005524">
    <property type="term" value="F:ATP binding"/>
    <property type="evidence" value="ECO:0007669"/>
    <property type="project" value="UniProtKB-UniRule"/>
</dbReference>
<dbReference type="InterPro" id="IPR001977">
    <property type="entry name" value="Depp_CoAkinase"/>
</dbReference>
<comment type="similarity">
    <text evidence="1 5">Belongs to the CoaE family.</text>
</comment>
<evidence type="ECO:0000313" key="8">
    <source>
        <dbReference type="Proteomes" id="UP000245489"/>
    </source>
</evidence>
<keyword evidence="5" id="KW-0808">Transferase</keyword>
<evidence type="ECO:0000256" key="1">
    <source>
        <dbReference type="ARBA" id="ARBA00009018"/>
    </source>
</evidence>
<dbReference type="EC" id="2.7.1.24" evidence="5 6"/>
<sequence>MDFMQKVIGITGGIGSGKSLVCKVFSILGIPIYDADSRAKSLMNNDLVLKESIQNLLGEQAYTSSGEYNRAWVASQVFNNPELLKQLNTIVHPRVRQDSQSWIQKYPKAPFLLYEAALMKAAGDGNFFDKVIVVNAPIDLRIKRVQQRDKRTEQEIRDIIARQISEEERLKIADYVIENDEQHPVLEQVLHLYQEIGEI</sequence>
<comment type="caution">
    <text evidence="7">The sequence shown here is derived from an EMBL/GenBank/DDBJ whole genome shotgun (WGS) entry which is preliminary data.</text>
</comment>
<dbReference type="Pfam" id="PF01121">
    <property type="entry name" value="CoaE"/>
    <property type="match status" value="1"/>
</dbReference>
<comment type="catalytic activity">
    <reaction evidence="5">
        <text>3'-dephospho-CoA + ATP = ADP + CoA + H(+)</text>
        <dbReference type="Rhea" id="RHEA:18245"/>
        <dbReference type="ChEBI" id="CHEBI:15378"/>
        <dbReference type="ChEBI" id="CHEBI:30616"/>
        <dbReference type="ChEBI" id="CHEBI:57287"/>
        <dbReference type="ChEBI" id="CHEBI:57328"/>
        <dbReference type="ChEBI" id="CHEBI:456216"/>
        <dbReference type="EC" id="2.7.1.24"/>
    </reaction>
</comment>
<dbReference type="PANTHER" id="PTHR10695">
    <property type="entry name" value="DEPHOSPHO-COA KINASE-RELATED"/>
    <property type="match status" value="1"/>
</dbReference>